<dbReference type="GO" id="GO:0008641">
    <property type="term" value="F:ubiquitin-like modifier activating enzyme activity"/>
    <property type="evidence" value="ECO:0007669"/>
    <property type="project" value="InterPro"/>
</dbReference>
<dbReference type="GO" id="GO:0061503">
    <property type="term" value="F:tRNA threonylcarbamoyladenosine dehydratase"/>
    <property type="evidence" value="ECO:0007669"/>
    <property type="project" value="TreeGrafter"/>
</dbReference>
<dbReference type="PANTHER" id="PTHR43267:SF1">
    <property type="entry name" value="TRNA THREONYLCARBAMOYLADENOSINE DEHYDRATASE"/>
    <property type="match status" value="1"/>
</dbReference>
<dbReference type="AlphaFoldDB" id="A0A383D1J2"/>
<evidence type="ECO:0000313" key="2">
    <source>
        <dbReference type="EMBL" id="SVE38332.1"/>
    </source>
</evidence>
<dbReference type="Gene3D" id="3.40.50.720">
    <property type="entry name" value="NAD(P)-binding Rossmann-like Domain"/>
    <property type="match status" value="1"/>
</dbReference>
<dbReference type="PANTHER" id="PTHR43267">
    <property type="entry name" value="TRNA THREONYLCARBAMOYLADENOSINE DEHYDRATASE"/>
    <property type="match status" value="1"/>
</dbReference>
<dbReference type="InterPro" id="IPR045886">
    <property type="entry name" value="ThiF/MoeB/HesA"/>
</dbReference>
<evidence type="ECO:0000259" key="1">
    <source>
        <dbReference type="Pfam" id="PF00899"/>
    </source>
</evidence>
<organism evidence="2">
    <name type="scientific">marine metagenome</name>
    <dbReference type="NCBI Taxonomy" id="408172"/>
    <lineage>
        <taxon>unclassified sequences</taxon>
        <taxon>metagenomes</taxon>
        <taxon>ecological metagenomes</taxon>
    </lineage>
</organism>
<reference evidence="2" key="1">
    <citation type="submission" date="2018-05" db="EMBL/GenBank/DDBJ databases">
        <authorList>
            <person name="Lanie J.A."/>
            <person name="Ng W.-L."/>
            <person name="Kazmierczak K.M."/>
            <person name="Andrzejewski T.M."/>
            <person name="Davidsen T.M."/>
            <person name="Wayne K.J."/>
            <person name="Tettelin H."/>
            <person name="Glass J.I."/>
            <person name="Rusch D."/>
            <person name="Podicherti R."/>
            <person name="Tsui H.-C.T."/>
            <person name="Winkler M.E."/>
        </authorList>
    </citation>
    <scope>NUCLEOTIDE SEQUENCE</scope>
</reference>
<feature type="non-terminal residue" evidence="2">
    <location>
        <position position="58"/>
    </location>
</feature>
<name>A0A383D1J2_9ZZZZ</name>
<accession>A0A383D1J2</accession>
<dbReference type="SUPFAM" id="SSF69572">
    <property type="entry name" value="Activating enzymes of the ubiquitin-like proteins"/>
    <property type="match status" value="1"/>
</dbReference>
<sequence>VGTIGIADHDKVSLSNIHRQPLYSSKDVGKFKVNVLKEKIKLINPLIKIKIFKKKITD</sequence>
<dbReference type="Pfam" id="PF00899">
    <property type="entry name" value="ThiF"/>
    <property type="match status" value="1"/>
</dbReference>
<gene>
    <name evidence="2" type="ORF">METZ01_LOCUS491186</name>
</gene>
<dbReference type="EMBL" id="UINC01213521">
    <property type="protein sequence ID" value="SVE38332.1"/>
    <property type="molecule type" value="Genomic_DNA"/>
</dbReference>
<feature type="non-terminal residue" evidence="2">
    <location>
        <position position="1"/>
    </location>
</feature>
<dbReference type="GO" id="GO:0061504">
    <property type="term" value="P:cyclic threonylcarbamoyladenosine biosynthetic process"/>
    <property type="evidence" value="ECO:0007669"/>
    <property type="project" value="TreeGrafter"/>
</dbReference>
<proteinExistence type="predicted"/>
<dbReference type="InterPro" id="IPR035985">
    <property type="entry name" value="Ubiquitin-activating_enz"/>
</dbReference>
<protein>
    <recommendedName>
        <fullName evidence="1">THIF-type NAD/FAD binding fold domain-containing protein</fullName>
    </recommendedName>
</protein>
<dbReference type="InterPro" id="IPR000594">
    <property type="entry name" value="ThiF_NAD_FAD-bd"/>
</dbReference>
<feature type="domain" description="THIF-type NAD/FAD binding fold" evidence="1">
    <location>
        <begin position="1"/>
        <end position="57"/>
    </location>
</feature>